<organism evidence="1 2">
    <name type="scientific">Lipomyces orientalis</name>
    <dbReference type="NCBI Taxonomy" id="1233043"/>
    <lineage>
        <taxon>Eukaryota</taxon>
        <taxon>Fungi</taxon>
        <taxon>Dikarya</taxon>
        <taxon>Ascomycota</taxon>
        <taxon>Saccharomycotina</taxon>
        <taxon>Lipomycetes</taxon>
        <taxon>Lipomycetales</taxon>
        <taxon>Lipomycetaceae</taxon>
        <taxon>Lipomyces</taxon>
    </lineage>
</organism>
<dbReference type="Proteomes" id="UP001489719">
    <property type="component" value="Unassembled WGS sequence"/>
</dbReference>
<proteinExistence type="predicted"/>
<dbReference type="EMBL" id="MU970106">
    <property type="protein sequence ID" value="KAK9321143.1"/>
    <property type="molecule type" value="Genomic_DNA"/>
</dbReference>
<evidence type="ECO:0000313" key="2">
    <source>
        <dbReference type="Proteomes" id="UP001489719"/>
    </source>
</evidence>
<reference evidence="2" key="1">
    <citation type="journal article" date="2024" name="Front. Bioeng. Biotechnol.">
        <title>Genome-scale model development and genomic sequencing of the oleaginous clade Lipomyces.</title>
        <authorList>
            <person name="Czajka J.J."/>
            <person name="Han Y."/>
            <person name="Kim J."/>
            <person name="Mondo S.J."/>
            <person name="Hofstad B.A."/>
            <person name="Robles A."/>
            <person name="Haridas S."/>
            <person name="Riley R."/>
            <person name="LaButti K."/>
            <person name="Pangilinan J."/>
            <person name="Andreopoulos W."/>
            <person name="Lipzen A."/>
            <person name="Yan J."/>
            <person name="Wang M."/>
            <person name="Ng V."/>
            <person name="Grigoriev I.V."/>
            <person name="Spatafora J.W."/>
            <person name="Magnuson J.K."/>
            <person name="Baker S.E."/>
            <person name="Pomraning K.R."/>
        </authorList>
    </citation>
    <scope>NUCLEOTIDE SEQUENCE [LARGE SCALE GENOMIC DNA]</scope>
    <source>
        <strain evidence="2">CBS 10300</strain>
    </source>
</reference>
<sequence length="84" mass="9567">MRRVSIPLPVTMHSVWDTLFESGFGLQIYYSNLVRLVMNISFARHCVFGYLIWIYLSASFCHVIVVLALSVYCKLCCSVLVSKG</sequence>
<keyword evidence="2" id="KW-1185">Reference proteome</keyword>
<accession>A0ACC3TLY7</accession>
<gene>
    <name evidence="1" type="ORF">V1517DRAFT_327325</name>
</gene>
<protein>
    <submittedName>
        <fullName evidence="1">Uncharacterized protein</fullName>
    </submittedName>
</protein>
<name>A0ACC3TLY7_9ASCO</name>
<evidence type="ECO:0000313" key="1">
    <source>
        <dbReference type="EMBL" id="KAK9321143.1"/>
    </source>
</evidence>
<comment type="caution">
    <text evidence="1">The sequence shown here is derived from an EMBL/GenBank/DDBJ whole genome shotgun (WGS) entry which is preliminary data.</text>
</comment>